<proteinExistence type="inferred from homology"/>
<accession>A0A2L0EU20</accession>
<dbReference type="SUPFAM" id="SSF161098">
    <property type="entry name" value="MetI-like"/>
    <property type="match status" value="1"/>
</dbReference>
<evidence type="ECO:0000256" key="10">
    <source>
        <dbReference type="ARBA" id="ARBA00024202"/>
    </source>
</evidence>
<keyword evidence="5 12" id="KW-0812">Transmembrane</keyword>
<evidence type="ECO:0000256" key="11">
    <source>
        <dbReference type="ARBA" id="ARBA00072251"/>
    </source>
</evidence>
<dbReference type="InterPro" id="IPR050366">
    <property type="entry name" value="BP-dependent_transpt_permease"/>
</dbReference>
<evidence type="ECO:0000256" key="2">
    <source>
        <dbReference type="ARBA" id="ARBA00022448"/>
    </source>
</evidence>
<name>A0A2L0EU20_SORCE</name>
<evidence type="ECO:0000256" key="13">
    <source>
        <dbReference type="SAM" id="MobiDB-lite"/>
    </source>
</evidence>
<reference evidence="15 16" key="1">
    <citation type="submission" date="2015-09" db="EMBL/GenBank/DDBJ databases">
        <title>Sorangium comparison.</title>
        <authorList>
            <person name="Zaburannyi N."/>
            <person name="Bunk B."/>
            <person name="Overmann J."/>
            <person name="Mueller R."/>
        </authorList>
    </citation>
    <scope>NUCLEOTIDE SEQUENCE [LARGE SCALE GENOMIC DNA]</scope>
    <source>
        <strain evidence="15 16">So ce26</strain>
    </source>
</reference>
<feature type="transmembrane region" description="Helical" evidence="12">
    <location>
        <begin position="133"/>
        <end position="161"/>
    </location>
</feature>
<feature type="compositionally biased region" description="Pro residues" evidence="13">
    <location>
        <begin position="1"/>
        <end position="11"/>
    </location>
</feature>
<keyword evidence="4" id="KW-0997">Cell inner membrane</keyword>
<protein>
    <recommendedName>
        <fullName evidence="11">Oligopeptide transport system permease protein OppC</fullName>
    </recommendedName>
</protein>
<dbReference type="PANTHER" id="PTHR43386:SF2">
    <property type="entry name" value="OLIGOPEPTIDE TRANSPORT SYSTEM PERMEASE PROTEIN OPPC"/>
    <property type="match status" value="1"/>
</dbReference>
<dbReference type="GO" id="GO:0005886">
    <property type="term" value="C:plasma membrane"/>
    <property type="evidence" value="ECO:0007669"/>
    <property type="project" value="UniProtKB-SubCell"/>
</dbReference>
<keyword evidence="8 12" id="KW-1133">Transmembrane helix</keyword>
<feature type="transmembrane region" description="Helical" evidence="12">
    <location>
        <begin position="220"/>
        <end position="242"/>
    </location>
</feature>
<evidence type="ECO:0000256" key="5">
    <source>
        <dbReference type="ARBA" id="ARBA00022692"/>
    </source>
</evidence>
<evidence type="ECO:0000256" key="8">
    <source>
        <dbReference type="ARBA" id="ARBA00022989"/>
    </source>
</evidence>
<dbReference type="GO" id="GO:0055085">
    <property type="term" value="P:transmembrane transport"/>
    <property type="evidence" value="ECO:0007669"/>
    <property type="project" value="InterPro"/>
</dbReference>
<keyword evidence="7" id="KW-0653">Protein transport</keyword>
<feature type="transmembrane region" description="Helical" evidence="12">
    <location>
        <begin position="173"/>
        <end position="191"/>
    </location>
</feature>
<keyword evidence="9 12" id="KW-0472">Membrane</keyword>
<evidence type="ECO:0000313" key="16">
    <source>
        <dbReference type="Proteomes" id="UP000238348"/>
    </source>
</evidence>
<feature type="region of interest" description="Disordered" evidence="13">
    <location>
        <begin position="1"/>
        <end position="38"/>
    </location>
</feature>
<dbReference type="EMBL" id="CP012673">
    <property type="protein sequence ID" value="AUX42790.1"/>
    <property type="molecule type" value="Genomic_DNA"/>
</dbReference>
<dbReference type="Pfam" id="PF00528">
    <property type="entry name" value="BPD_transp_1"/>
    <property type="match status" value="1"/>
</dbReference>
<dbReference type="OrthoDB" id="9783218at2"/>
<dbReference type="PANTHER" id="PTHR43386">
    <property type="entry name" value="OLIGOPEPTIDE TRANSPORT SYSTEM PERMEASE PROTEIN APPC"/>
    <property type="match status" value="1"/>
</dbReference>
<dbReference type="GO" id="GO:0015833">
    <property type="term" value="P:peptide transport"/>
    <property type="evidence" value="ECO:0007669"/>
    <property type="project" value="UniProtKB-KW"/>
</dbReference>
<evidence type="ECO:0000256" key="7">
    <source>
        <dbReference type="ARBA" id="ARBA00022927"/>
    </source>
</evidence>
<comment type="similarity">
    <text evidence="10">Belongs to the binding-protein-dependent transport system permease family. OppBC subfamily.</text>
</comment>
<sequence length="363" mass="39194">MPPASSPPPEPPARRAADPAEPGPLPADAGALPAVPGGAAPRPAPVRLEALEQGSSLGRDAWRRLRKNRAAVVCGVVLVAMILGCVLVPELSSYRYDKADLKLGAQPPSLDHWMGTDYFGRDLMARVFFGGRISFAVGIIATLVSFVIGVSWGGVAGYFGGKLDAIMMRIVDVLYTFPFLILVILLMVFFANDQTVLYRAWKVMLGVFVENPADPSYFPIFQIVVVFAALGGISWLTMARIVRGQVIALRGQPFIESARSIGVGHAALIFRHLVPNALGPIIVYTTLTIPEVMMTEAFLSFLGLGTQEPLSSWGLLASTGADAMDLFPWQLIFPALMLALTLICFNFLGDGLRDALDPRIRKD</sequence>
<gene>
    <name evidence="15" type="primary">oppB</name>
    <name evidence="15" type="ORF">SOCE26_042240</name>
</gene>
<feature type="compositionally biased region" description="Low complexity" evidence="13">
    <location>
        <begin position="26"/>
        <end position="38"/>
    </location>
</feature>
<evidence type="ECO:0000256" key="3">
    <source>
        <dbReference type="ARBA" id="ARBA00022475"/>
    </source>
</evidence>
<comment type="subcellular location">
    <subcellularLocation>
        <location evidence="1">Cell inner membrane</location>
        <topology evidence="1">Multi-pass membrane protein</topology>
    </subcellularLocation>
    <subcellularLocation>
        <location evidence="12">Cell membrane</location>
        <topology evidence="12">Multi-pass membrane protein</topology>
    </subcellularLocation>
</comment>
<evidence type="ECO:0000256" key="4">
    <source>
        <dbReference type="ARBA" id="ARBA00022519"/>
    </source>
</evidence>
<dbReference type="PROSITE" id="PS50928">
    <property type="entry name" value="ABC_TM1"/>
    <property type="match status" value="1"/>
</dbReference>
<dbReference type="AlphaFoldDB" id="A0A2L0EU20"/>
<feature type="transmembrane region" description="Helical" evidence="12">
    <location>
        <begin position="326"/>
        <end position="349"/>
    </location>
</feature>
<dbReference type="InterPro" id="IPR035906">
    <property type="entry name" value="MetI-like_sf"/>
</dbReference>
<keyword evidence="6" id="KW-0571">Peptide transport</keyword>
<dbReference type="Pfam" id="PF12911">
    <property type="entry name" value="OppC_N"/>
    <property type="match status" value="1"/>
</dbReference>
<evidence type="ECO:0000313" key="15">
    <source>
        <dbReference type="EMBL" id="AUX42790.1"/>
    </source>
</evidence>
<keyword evidence="2 12" id="KW-0813">Transport</keyword>
<organism evidence="15 16">
    <name type="scientific">Sorangium cellulosum</name>
    <name type="common">Polyangium cellulosum</name>
    <dbReference type="NCBI Taxonomy" id="56"/>
    <lineage>
        <taxon>Bacteria</taxon>
        <taxon>Pseudomonadati</taxon>
        <taxon>Myxococcota</taxon>
        <taxon>Polyangia</taxon>
        <taxon>Polyangiales</taxon>
        <taxon>Polyangiaceae</taxon>
        <taxon>Sorangium</taxon>
    </lineage>
</organism>
<dbReference type="Gene3D" id="1.10.3720.10">
    <property type="entry name" value="MetI-like"/>
    <property type="match status" value="1"/>
</dbReference>
<dbReference type="InterPro" id="IPR000515">
    <property type="entry name" value="MetI-like"/>
</dbReference>
<evidence type="ECO:0000256" key="1">
    <source>
        <dbReference type="ARBA" id="ARBA00004429"/>
    </source>
</evidence>
<dbReference type="Proteomes" id="UP000238348">
    <property type="component" value="Chromosome"/>
</dbReference>
<evidence type="ECO:0000259" key="14">
    <source>
        <dbReference type="PROSITE" id="PS50928"/>
    </source>
</evidence>
<dbReference type="GO" id="GO:0015031">
    <property type="term" value="P:protein transport"/>
    <property type="evidence" value="ECO:0007669"/>
    <property type="project" value="UniProtKB-KW"/>
</dbReference>
<evidence type="ECO:0000256" key="9">
    <source>
        <dbReference type="ARBA" id="ARBA00023136"/>
    </source>
</evidence>
<dbReference type="InterPro" id="IPR025966">
    <property type="entry name" value="OppC_N"/>
</dbReference>
<dbReference type="CDD" id="cd06261">
    <property type="entry name" value="TM_PBP2"/>
    <property type="match status" value="1"/>
</dbReference>
<evidence type="ECO:0000256" key="12">
    <source>
        <dbReference type="RuleBase" id="RU363032"/>
    </source>
</evidence>
<evidence type="ECO:0000256" key="6">
    <source>
        <dbReference type="ARBA" id="ARBA00022856"/>
    </source>
</evidence>
<keyword evidence="3" id="KW-1003">Cell membrane</keyword>
<feature type="domain" description="ABC transmembrane type-1" evidence="14">
    <location>
        <begin position="131"/>
        <end position="349"/>
    </location>
</feature>
<dbReference type="RefSeq" id="WP_104981550.1">
    <property type="nucleotide sequence ID" value="NZ_CP012673.1"/>
</dbReference>
<feature type="transmembrane region" description="Helical" evidence="12">
    <location>
        <begin position="70"/>
        <end position="89"/>
    </location>
</feature>